<dbReference type="PROSITE" id="PS51053">
    <property type="entry name" value="SERTA"/>
    <property type="match status" value="1"/>
</dbReference>
<feature type="region of interest" description="Disordered" evidence="1">
    <location>
        <begin position="200"/>
        <end position="227"/>
    </location>
</feature>
<dbReference type="Pfam" id="PF06031">
    <property type="entry name" value="SERTA"/>
    <property type="match status" value="1"/>
</dbReference>
<accession>A0ABM1SVA0</accession>
<feature type="domain" description="SERTA" evidence="2">
    <location>
        <begin position="56"/>
        <end position="103"/>
    </location>
</feature>
<proteinExistence type="predicted"/>
<feature type="compositionally biased region" description="Polar residues" evidence="1">
    <location>
        <begin position="200"/>
        <end position="212"/>
    </location>
</feature>
<dbReference type="RefSeq" id="XP_022247556.1">
    <property type="nucleotide sequence ID" value="XM_022391848.1"/>
</dbReference>
<organism evidence="3 4">
    <name type="scientific">Limulus polyphemus</name>
    <name type="common">Atlantic horseshoe crab</name>
    <dbReference type="NCBI Taxonomy" id="6850"/>
    <lineage>
        <taxon>Eukaryota</taxon>
        <taxon>Metazoa</taxon>
        <taxon>Ecdysozoa</taxon>
        <taxon>Arthropoda</taxon>
        <taxon>Chelicerata</taxon>
        <taxon>Merostomata</taxon>
        <taxon>Xiphosura</taxon>
        <taxon>Limulidae</taxon>
        <taxon>Limulus</taxon>
    </lineage>
</organism>
<evidence type="ECO:0000256" key="1">
    <source>
        <dbReference type="SAM" id="MobiDB-lite"/>
    </source>
</evidence>
<name>A0ABM1SVA0_LIMPO</name>
<dbReference type="GeneID" id="106464160"/>
<dbReference type="InterPro" id="IPR052262">
    <property type="entry name" value="E2F-SERTA_domain_protein"/>
</dbReference>
<feature type="region of interest" description="Disordered" evidence="1">
    <location>
        <begin position="138"/>
        <end position="165"/>
    </location>
</feature>
<dbReference type="Proteomes" id="UP000694941">
    <property type="component" value="Unplaced"/>
</dbReference>
<protein>
    <submittedName>
        <fullName evidence="4">Uncharacterized protein LOC106464160</fullName>
    </submittedName>
</protein>
<keyword evidence="3" id="KW-1185">Reference proteome</keyword>
<dbReference type="PANTHER" id="PTHR16277:SF7">
    <property type="entry name" value="RE12330P"/>
    <property type="match status" value="1"/>
</dbReference>
<dbReference type="PANTHER" id="PTHR16277">
    <property type="entry name" value="CELL DIVISION CYCLE ASSOCIATED PROTEIN 4/SERTA DOMAIN-CONTAINING PROTEIN 2"/>
    <property type="match status" value="1"/>
</dbReference>
<feature type="region of interest" description="Disordered" evidence="1">
    <location>
        <begin position="345"/>
        <end position="364"/>
    </location>
</feature>
<dbReference type="InterPro" id="IPR009263">
    <property type="entry name" value="SERTA_dom"/>
</dbReference>
<feature type="compositionally biased region" description="Low complexity" evidence="1">
    <location>
        <begin position="351"/>
        <end position="364"/>
    </location>
</feature>
<sequence length="430" mass="46904">MGVEISPAHYPQLDIKSVTTPVTNVAVSMYDSQAHGAKRKFGEDSEMEPLDSKQSYSSQRKLVLNMSICKLNRLPMRQTLSLRRSVLIYNTMRIIQRECEQEGVKMNYGSNGHIMRSPHSLQIMTLDPPPDHTLVKPDGIPQKSYIPLYDNSKSSSSPSTTDIDRMRMDIEDCNLARSSEMEDIRCSYLNNVLATVENNLSQSSQSAKTSAEGSDVRNDSQPDDDNERYIMDLDASSAKLTPLIKTLCDCLDSGALWNEEGDRLTILNWSSVLNFSSSINNNAETTAIDGNFTIDYHCNSPCIGSSNSAVSLGTSIESSQLQTLTPVTSSPLMTVMTSLSSVVTPEDKVNTSPTSSPSISSLSPVTIGSSSGLSSGEEIFGDIDLSLYDFDVYSPLSSPNVKLAPVSAEDLLRFLVDSGHSPYQVTTVVS</sequence>
<gene>
    <name evidence="4" type="primary">LOC106464160</name>
</gene>
<evidence type="ECO:0000313" key="3">
    <source>
        <dbReference type="Proteomes" id="UP000694941"/>
    </source>
</evidence>
<evidence type="ECO:0000259" key="2">
    <source>
        <dbReference type="PROSITE" id="PS51053"/>
    </source>
</evidence>
<evidence type="ECO:0000313" key="4">
    <source>
        <dbReference type="RefSeq" id="XP_022247556.1"/>
    </source>
</evidence>
<reference evidence="4" key="1">
    <citation type="submission" date="2025-08" db="UniProtKB">
        <authorList>
            <consortium name="RefSeq"/>
        </authorList>
    </citation>
    <scope>IDENTIFICATION</scope>
    <source>
        <tissue evidence="4">Muscle</tissue>
    </source>
</reference>